<dbReference type="KEGG" id="alus:STSP2_02125"/>
<gene>
    <name evidence="1" type="primary">rfaP_1</name>
    <name evidence="1" type="ORF">STSP2_02125</name>
</gene>
<organism evidence="1 2">
    <name type="scientific">Anaerohalosphaera lusitana</name>
    <dbReference type="NCBI Taxonomy" id="1936003"/>
    <lineage>
        <taxon>Bacteria</taxon>
        <taxon>Pseudomonadati</taxon>
        <taxon>Planctomycetota</taxon>
        <taxon>Phycisphaerae</taxon>
        <taxon>Sedimentisphaerales</taxon>
        <taxon>Anaerohalosphaeraceae</taxon>
        <taxon>Anaerohalosphaera</taxon>
    </lineage>
</organism>
<keyword evidence="1" id="KW-0418">Kinase</keyword>
<proteinExistence type="predicted"/>
<protein>
    <submittedName>
        <fullName evidence="1">Lipopolysaccharide core heptose(I) kinase RfaP</fullName>
        <ecNumber evidence="1">2.7.1.-</ecNumber>
    </submittedName>
</protein>
<reference evidence="2" key="1">
    <citation type="submission" date="2017-02" db="EMBL/GenBank/DDBJ databases">
        <title>Comparative genomics and description of representatives of a novel lineage of planctomycetes thriving in anoxic sediments.</title>
        <authorList>
            <person name="Spring S."/>
            <person name="Bunk B."/>
            <person name="Sproer C."/>
        </authorList>
    </citation>
    <scope>NUCLEOTIDE SEQUENCE [LARGE SCALE GENOMIC DNA]</scope>
    <source>
        <strain evidence="2">ST-NAGAB-D1</strain>
    </source>
</reference>
<sequence>MSPQSGLFTQTSPGVFIAGEFLDIFTEAGLTDLDSIFAFEQGKNLVKANLAKHRQRIRFDLAGRTFFMKRYTGTPIKQQVKNWTSHHVRASTAEYDIRPCGQLAKVGVATPKIAAYGFEWGLFSEKRSFVITEQIPQGESLERELPPFCTATHNKTNTRKKREFIARLADFVRRFHATGYRHRDLYLAHIFLGERERLYLIDLHRTFKPWLLGERFRVKDIAQLHYSTPGRHFTATDRMRFYKHYAGIERLTPKDKRFIRRVSTKAARIARHDVKHGREVPYQN</sequence>
<dbReference type="GO" id="GO:0016301">
    <property type="term" value="F:kinase activity"/>
    <property type="evidence" value="ECO:0007669"/>
    <property type="project" value="UniProtKB-KW"/>
</dbReference>
<dbReference type="InterPro" id="IPR011009">
    <property type="entry name" value="Kinase-like_dom_sf"/>
</dbReference>
<accession>A0A1U9NMI9</accession>
<dbReference type="Pfam" id="PF06293">
    <property type="entry name" value="Kdo"/>
    <property type="match status" value="1"/>
</dbReference>
<name>A0A1U9NMI9_9BACT</name>
<dbReference type="AlphaFoldDB" id="A0A1U9NMI9"/>
<evidence type="ECO:0000313" key="2">
    <source>
        <dbReference type="Proteomes" id="UP000189674"/>
    </source>
</evidence>
<dbReference type="EC" id="2.7.1.-" evidence="1"/>
<dbReference type="RefSeq" id="WP_169853131.1">
    <property type="nucleotide sequence ID" value="NZ_CP019791.1"/>
</dbReference>
<dbReference type="EMBL" id="CP019791">
    <property type="protein sequence ID" value="AQT68948.1"/>
    <property type="molecule type" value="Genomic_DNA"/>
</dbReference>
<keyword evidence="1" id="KW-0808">Transferase</keyword>
<dbReference type="SUPFAM" id="SSF56112">
    <property type="entry name" value="Protein kinase-like (PK-like)"/>
    <property type="match status" value="1"/>
</dbReference>
<keyword evidence="2" id="KW-1185">Reference proteome</keyword>
<evidence type="ECO:0000313" key="1">
    <source>
        <dbReference type="EMBL" id="AQT68948.1"/>
    </source>
</evidence>
<dbReference type="Proteomes" id="UP000189674">
    <property type="component" value="Chromosome"/>
</dbReference>
<dbReference type="STRING" id="1936003.STSP2_02125"/>